<organism evidence="1 2">
    <name type="scientific">Scleroderma citrinum Foug A</name>
    <dbReference type="NCBI Taxonomy" id="1036808"/>
    <lineage>
        <taxon>Eukaryota</taxon>
        <taxon>Fungi</taxon>
        <taxon>Dikarya</taxon>
        <taxon>Basidiomycota</taxon>
        <taxon>Agaricomycotina</taxon>
        <taxon>Agaricomycetes</taxon>
        <taxon>Agaricomycetidae</taxon>
        <taxon>Boletales</taxon>
        <taxon>Sclerodermatineae</taxon>
        <taxon>Sclerodermataceae</taxon>
        <taxon>Scleroderma</taxon>
    </lineage>
</organism>
<dbReference type="AlphaFoldDB" id="A0A0C3EK64"/>
<protein>
    <submittedName>
        <fullName evidence="1">Uncharacterized protein</fullName>
    </submittedName>
</protein>
<dbReference type="InParanoid" id="A0A0C3EK64"/>
<evidence type="ECO:0000313" key="1">
    <source>
        <dbReference type="EMBL" id="KIM68306.1"/>
    </source>
</evidence>
<dbReference type="HOGENOM" id="CLU_2607428_0_0_1"/>
<proteinExistence type="predicted"/>
<reference evidence="2" key="2">
    <citation type="submission" date="2015-01" db="EMBL/GenBank/DDBJ databases">
        <title>Evolutionary Origins and Diversification of the Mycorrhizal Mutualists.</title>
        <authorList>
            <consortium name="DOE Joint Genome Institute"/>
            <consortium name="Mycorrhizal Genomics Consortium"/>
            <person name="Kohler A."/>
            <person name="Kuo A."/>
            <person name="Nagy L.G."/>
            <person name="Floudas D."/>
            <person name="Copeland A."/>
            <person name="Barry K.W."/>
            <person name="Cichocki N."/>
            <person name="Veneault-Fourrey C."/>
            <person name="LaButti K."/>
            <person name="Lindquist E.A."/>
            <person name="Lipzen A."/>
            <person name="Lundell T."/>
            <person name="Morin E."/>
            <person name="Murat C."/>
            <person name="Riley R."/>
            <person name="Ohm R."/>
            <person name="Sun H."/>
            <person name="Tunlid A."/>
            <person name="Henrissat B."/>
            <person name="Grigoriev I.V."/>
            <person name="Hibbett D.S."/>
            <person name="Martin F."/>
        </authorList>
    </citation>
    <scope>NUCLEOTIDE SEQUENCE [LARGE SCALE GENOMIC DNA]</scope>
    <source>
        <strain evidence="2">Foug A</strain>
    </source>
</reference>
<evidence type="ECO:0000313" key="2">
    <source>
        <dbReference type="Proteomes" id="UP000053989"/>
    </source>
</evidence>
<accession>A0A0C3EK64</accession>
<dbReference type="EMBL" id="KN822010">
    <property type="protein sequence ID" value="KIM68306.1"/>
    <property type="molecule type" value="Genomic_DNA"/>
</dbReference>
<gene>
    <name evidence="1" type="ORF">SCLCIDRAFT_1017788</name>
</gene>
<dbReference type="Proteomes" id="UP000053989">
    <property type="component" value="Unassembled WGS sequence"/>
</dbReference>
<name>A0A0C3EK64_9AGAM</name>
<dbReference type="OrthoDB" id="3229437at2759"/>
<sequence>MSSPAQTLKWCKVYSPQLQASQLRFGNQLRLSSQHLYCPCGEPLQSRDHIITACPTYENQRQVLTDASEDLVTSAPKKA</sequence>
<keyword evidence="2" id="KW-1185">Reference proteome</keyword>
<reference evidence="1 2" key="1">
    <citation type="submission" date="2014-04" db="EMBL/GenBank/DDBJ databases">
        <authorList>
            <consortium name="DOE Joint Genome Institute"/>
            <person name="Kuo A."/>
            <person name="Kohler A."/>
            <person name="Nagy L.G."/>
            <person name="Floudas D."/>
            <person name="Copeland A."/>
            <person name="Barry K.W."/>
            <person name="Cichocki N."/>
            <person name="Veneault-Fourrey C."/>
            <person name="LaButti K."/>
            <person name="Lindquist E.A."/>
            <person name="Lipzen A."/>
            <person name="Lundell T."/>
            <person name="Morin E."/>
            <person name="Murat C."/>
            <person name="Sun H."/>
            <person name="Tunlid A."/>
            <person name="Henrissat B."/>
            <person name="Grigoriev I.V."/>
            <person name="Hibbett D.S."/>
            <person name="Martin F."/>
            <person name="Nordberg H.P."/>
            <person name="Cantor M.N."/>
            <person name="Hua S.X."/>
        </authorList>
    </citation>
    <scope>NUCLEOTIDE SEQUENCE [LARGE SCALE GENOMIC DNA]</scope>
    <source>
        <strain evidence="1 2">Foug A</strain>
    </source>
</reference>